<evidence type="ECO:0000256" key="3">
    <source>
        <dbReference type="ARBA" id="ARBA00022475"/>
    </source>
</evidence>
<keyword evidence="5 9" id="KW-0812">Transmembrane</keyword>
<dbReference type="EMBL" id="JBAKIA010000001">
    <property type="protein sequence ID" value="MEJ8473152.1"/>
    <property type="molecule type" value="Genomic_DNA"/>
</dbReference>
<evidence type="ECO:0000256" key="9">
    <source>
        <dbReference type="RuleBase" id="RU369079"/>
    </source>
</evidence>
<evidence type="ECO:0000256" key="2">
    <source>
        <dbReference type="ARBA" id="ARBA00022448"/>
    </source>
</evidence>
<evidence type="ECO:0000313" key="12">
    <source>
        <dbReference type="Proteomes" id="UP001385499"/>
    </source>
</evidence>
<accession>A0ABU8TG61</accession>
<comment type="function">
    <text evidence="9">Part of the tripartite ATP-independent periplasmic (TRAP) transport system.</text>
</comment>
<sequence length="167" mass="18419">MKYFNTLTKTLAWLAAGLFVMAGVMLTYEVIARHFFTAPTIWAAELSQLTLIWGSLLGMAWLLEARRHIAVDALVGLLSETQRRFTETFAMMFVAGFSFIVAWKGGGIFWDSFERGRTTGSMLDMPTWVSELAIPVGFGLLCAQALIEAYGALSGKRDLSPSQGAHE</sequence>
<keyword evidence="2 9" id="KW-0813">Transport</keyword>
<keyword evidence="6 9" id="KW-1133">Transmembrane helix</keyword>
<feature type="transmembrane region" description="Helical" evidence="9">
    <location>
        <begin position="12"/>
        <end position="35"/>
    </location>
</feature>
<keyword evidence="12" id="KW-1185">Reference proteome</keyword>
<dbReference type="PANTHER" id="PTHR35011:SF10">
    <property type="entry name" value="TRAP TRANSPORTER SMALL PERMEASE PROTEIN"/>
    <property type="match status" value="1"/>
</dbReference>
<feature type="transmembrane region" description="Helical" evidence="9">
    <location>
        <begin position="132"/>
        <end position="153"/>
    </location>
</feature>
<evidence type="ECO:0000259" key="10">
    <source>
        <dbReference type="Pfam" id="PF04290"/>
    </source>
</evidence>
<comment type="similarity">
    <text evidence="8 9">Belongs to the TRAP transporter small permease family.</text>
</comment>
<gene>
    <name evidence="11" type="ORF">V6575_03555</name>
</gene>
<dbReference type="RefSeq" id="WP_340272667.1">
    <property type="nucleotide sequence ID" value="NZ_JBAKIA010000001.1"/>
</dbReference>
<evidence type="ECO:0000256" key="8">
    <source>
        <dbReference type="ARBA" id="ARBA00038436"/>
    </source>
</evidence>
<feature type="transmembrane region" description="Helical" evidence="9">
    <location>
        <begin position="41"/>
        <end position="63"/>
    </location>
</feature>
<proteinExistence type="inferred from homology"/>
<evidence type="ECO:0000256" key="5">
    <source>
        <dbReference type="ARBA" id="ARBA00022692"/>
    </source>
</evidence>
<feature type="domain" description="Tripartite ATP-independent periplasmic transporters DctQ component" evidence="10">
    <location>
        <begin position="24"/>
        <end position="153"/>
    </location>
</feature>
<dbReference type="Pfam" id="PF04290">
    <property type="entry name" value="DctQ"/>
    <property type="match status" value="1"/>
</dbReference>
<evidence type="ECO:0000256" key="1">
    <source>
        <dbReference type="ARBA" id="ARBA00004429"/>
    </source>
</evidence>
<dbReference type="InterPro" id="IPR007387">
    <property type="entry name" value="TRAP_DctQ"/>
</dbReference>
<evidence type="ECO:0000256" key="6">
    <source>
        <dbReference type="ARBA" id="ARBA00022989"/>
    </source>
</evidence>
<evidence type="ECO:0000256" key="4">
    <source>
        <dbReference type="ARBA" id="ARBA00022519"/>
    </source>
</evidence>
<dbReference type="InterPro" id="IPR055348">
    <property type="entry name" value="DctQ"/>
</dbReference>
<evidence type="ECO:0000313" key="11">
    <source>
        <dbReference type="EMBL" id="MEJ8473152.1"/>
    </source>
</evidence>
<name>A0ABU8TG61_9HYPH</name>
<comment type="caution">
    <text evidence="11">The sequence shown here is derived from an EMBL/GenBank/DDBJ whole genome shotgun (WGS) entry which is preliminary data.</text>
</comment>
<reference evidence="11 12" key="1">
    <citation type="submission" date="2024-02" db="EMBL/GenBank/DDBJ databases">
        <title>Roseibium algae sp. nov., isolated from marine alga (Grateloupia sp.), showing potential in myo-inositol conversion.</title>
        <authorList>
            <person name="Wang Y."/>
        </authorList>
    </citation>
    <scope>NUCLEOTIDE SEQUENCE [LARGE SCALE GENOMIC DNA]</scope>
    <source>
        <strain evidence="11 12">H3510</strain>
    </source>
</reference>
<comment type="subunit">
    <text evidence="9">The complex comprises the extracytoplasmic solute receptor protein and the two transmembrane proteins.</text>
</comment>
<comment type="subcellular location">
    <subcellularLocation>
        <location evidence="1 9">Cell inner membrane</location>
        <topology evidence="1 9">Multi-pass membrane protein</topology>
    </subcellularLocation>
</comment>
<organism evidence="11 12">
    <name type="scientific">Roseibium algae</name>
    <dbReference type="NCBI Taxonomy" id="3123038"/>
    <lineage>
        <taxon>Bacteria</taxon>
        <taxon>Pseudomonadati</taxon>
        <taxon>Pseudomonadota</taxon>
        <taxon>Alphaproteobacteria</taxon>
        <taxon>Hyphomicrobiales</taxon>
        <taxon>Stappiaceae</taxon>
        <taxon>Roseibium</taxon>
    </lineage>
</organism>
<protein>
    <recommendedName>
        <fullName evidence="9">TRAP transporter small permease protein</fullName>
    </recommendedName>
</protein>
<keyword evidence="3" id="KW-1003">Cell membrane</keyword>
<evidence type="ECO:0000256" key="7">
    <source>
        <dbReference type="ARBA" id="ARBA00023136"/>
    </source>
</evidence>
<keyword evidence="4 9" id="KW-0997">Cell inner membrane</keyword>
<dbReference type="PANTHER" id="PTHR35011">
    <property type="entry name" value="2,3-DIKETO-L-GULONATE TRAP TRANSPORTER SMALL PERMEASE PROTEIN YIAM"/>
    <property type="match status" value="1"/>
</dbReference>
<keyword evidence="7 9" id="KW-0472">Membrane</keyword>
<feature type="transmembrane region" description="Helical" evidence="9">
    <location>
        <begin position="84"/>
        <end position="103"/>
    </location>
</feature>
<dbReference type="Proteomes" id="UP001385499">
    <property type="component" value="Unassembled WGS sequence"/>
</dbReference>